<dbReference type="InterPro" id="IPR012337">
    <property type="entry name" value="RNaseH-like_sf"/>
</dbReference>
<sequence>MNSTVENSGANTAEMNSMGAANDSNDYSQDFNEGSSLSSAGMSIQDDSAMVVDSGPDFVSSSVVSNKKEDNVAINLTQLRSEMDEQLKMFCHVRASGDDAAIDEALRGIDKTKRRIAAMLECQSFYKKLDMHQNPTGGSNAVSAGLSLSHRDLPKFQLATSVIRPFPNEEVFESVEHFLTKFENIIEGSSYQSVEHVWKKFLPLCLPYSDNAWVETELKRCRNWSEARQAFVGHHGSSMSSSYYNDLVFTMTMSSKESISDYSKKFLQAVFYAGLPKDDPRIADRFLASLTLPVQTIIRMTVTRVEGKRSRPHNWTVEYLSQVGRDVLGDDNSLYAEATAMIPGANRVKKQEGVDHGLASKHRISKPIKANKLAKSFFCSHHGKNGTHNSKDCYSLKNRAEKNTEKKENNCYKCHQPWFKGHVCKKDEPRRVLAVSKVEKQEESQIDKATAEVEAMMEDLSYDCKYPSKNKNKACNDNSAFNLLTPIFIENTKLIGLIDTGSDASFIDVISLNKKLKINKVNKITGSYNFLSHNNEISRIGITDPLQFKYANGIQFKHSLEVMKFNKEFEFDILLGTDILPKMNIGLTGVAFKLDGEHSHSDTTANDNLILDNINIDRENKHEPDNSPAGTPNQRAEFFKIIKEAIDKNQSIPIESSCPMPESIIHLPTKEGATAYRRQYPIPHALRPVLDKQIKEWLETGTIIKSKINTSFNSPLLLVPKRNKAGEIVNHRVCLDVRLLNKILPPSFNYPVPLIRDIFDNLAGKKVFTTLDLSNAYHRFKVAPEDVHKLTFTHNNAQYSFIKGCFGVKMLTSQFQKCLATLFDGIDCVQNFVDDCIIASDSYEQHAKDVKLVIDKLTSVNLIINPEKCVWFQQSVRLLGFVVNTTGTKVDRKKLTNVENWPLPNKSNKQIQQFMGLINYFREYIPMISRVAEPITRLSNAVNVEELWTDEQTNSFYALKKILQSDMILHYPNLNKKFFVATDASLYGVAAVLYQKDEHDRDKYISFISSSLTPSQRRWSTTKRELYAIVLALNKFRKFLWGRHFTVYSDHKALVYLHTQKIANPMMIGWIETLLDFDFDVVHIPGILNKLPDMLSRLYPPLQDSYKLVEDNVPSKLNNRNKKRVIAKRKKYSRDKIINVLATKLVETKNECTDYMTPPEEERDAILRETHSFGHYGYQAIVRGIHSRGMHWTNIYDEAKSIVSSCNECQKHNISKRGYHPLTNVMANRPFDHISIDLAGPLPVTDEGYLFLLVVTDICTKYVVIRALKNKQSDTIAKQLISIFGDYGFPRIIQSDNGTEFRNALMTSLSKNLGIDRRYSTAYHPQGNGSAEASVKIALNTLRKMVQSNSRDWDHYLPIVQLCMNRYIKNKSLSSPFSLMYARRVNLPDDYTNKEKYPLPKDVMTIKELEERVNYMENVIFPAINERTQKINEEYSKRYNDKNILVNIPNGTHVMVRLNSRSGKLAPLYEGPYTVIRKNKGGSYELKDEQNELMHRNYTPSELKIVHIDESNIEDEYYELEAIRDHRGPSGNREYLVKWAGYGERANTWQKAGDFTDPTIIQKYWDKQDELKKLEHERAEQLVNKASSNSKYNESNRSSTPKVSDEKKVHSVETKKRTLPTKLSREERLLKRRLNKEKK</sequence>
<dbReference type="CDD" id="cd01647">
    <property type="entry name" value="RT_LTR"/>
    <property type="match status" value="1"/>
</dbReference>
<keyword evidence="3" id="KW-0548">Nucleotidyltransferase</keyword>
<evidence type="ECO:0000256" key="7">
    <source>
        <dbReference type="ARBA" id="ARBA00022918"/>
    </source>
</evidence>
<evidence type="ECO:0000313" key="11">
    <source>
        <dbReference type="EMBL" id="EIE81258.1"/>
    </source>
</evidence>
<dbReference type="SUPFAM" id="SSF54160">
    <property type="entry name" value="Chromo domain-like"/>
    <property type="match status" value="1"/>
</dbReference>
<feature type="compositionally biased region" description="Basic and acidic residues" evidence="8">
    <location>
        <begin position="1603"/>
        <end position="1616"/>
    </location>
</feature>
<accession>I1BYH8</accession>
<dbReference type="InterPro" id="IPR041588">
    <property type="entry name" value="Integrase_H2C2"/>
</dbReference>
<evidence type="ECO:0000256" key="5">
    <source>
        <dbReference type="ARBA" id="ARBA00022759"/>
    </source>
</evidence>
<dbReference type="FunFam" id="3.10.20.370:FF:000001">
    <property type="entry name" value="Retrovirus-related Pol polyprotein from transposon 17.6-like protein"/>
    <property type="match status" value="1"/>
</dbReference>
<dbReference type="GO" id="GO:0004519">
    <property type="term" value="F:endonuclease activity"/>
    <property type="evidence" value="ECO:0007669"/>
    <property type="project" value="UniProtKB-KW"/>
</dbReference>
<dbReference type="InterPro" id="IPR043502">
    <property type="entry name" value="DNA/RNA_pol_sf"/>
</dbReference>
<dbReference type="Pfam" id="PF00385">
    <property type="entry name" value="Chromo"/>
    <property type="match status" value="1"/>
</dbReference>
<dbReference type="InterPro" id="IPR036397">
    <property type="entry name" value="RNaseH_sf"/>
</dbReference>
<dbReference type="PROSITE" id="PS50994">
    <property type="entry name" value="INTEGRASE"/>
    <property type="match status" value="1"/>
</dbReference>
<dbReference type="OMA" id="SPHMLRW"/>
<dbReference type="Gene3D" id="1.10.340.70">
    <property type="match status" value="1"/>
</dbReference>
<dbReference type="Gene3D" id="3.30.70.270">
    <property type="match status" value="2"/>
</dbReference>
<dbReference type="GO" id="GO:0015074">
    <property type="term" value="P:DNA integration"/>
    <property type="evidence" value="ECO:0007669"/>
    <property type="project" value="InterPro"/>
</dbReference>
<dbReference type="PANTHER" id="PTHR37984">
    <property type="entry name" value="PROTEIN CBG26694"/>
    <property type="match status" value="1"/>
</dbReference>
<dbReference type="InterPro" id="IPR001584">
    <property type="entry name" value="Integrase_cat-core"/>
</dbReference>
<feature type="domain" description="Chromo" evidence="9">
    <location>
        <begin position="1518"/>
        <end position="1576"/>
    </location>
</feature>
<feature type="compositionally biased region" description="Polar residues" evidence="8">
    <location>
        <begin position="1"/>
        <end position="15"/>
    </location>
</feature>
<dbReference type="PANTHER" id="PTHR37984:SF5">
    <property type="entry name" value="PROTEIN NYNRIN-LIKE"/>
    <property type="match status" value="1"/>
</dbReference>
<dbReference type="Pfam" id="PF17917">
    <property type="entry name" value="RT_RNaseH"/>
    <property type="match status" value="1"/>
</dbReference>
<dbReference type="InterPro" id="IPR000477">
    <property type="entry name" value="RT_dom"/>
</dbReference>
<evidence type="ECO:0000256" key="8">
    <source>
        <dbReference type="SAM" id="MobiDB-lite"/>
    </source>
</evidence>
<dbReference type="STRING" id="246409.I1BYH8"/>
<keyword evidence="5" id="KW-0255">Endonuclease</keyword>
<dbReference type="InterPro" id="IPR023780">
    <property type="entry name" value="Chromo_domain"/>
</dbReference>
<dbReference type="GO" id="GO:0003964">
    <property type="term" value="F:RNA-directed DNA polymerase activity"/>
    <property type="evidence" value="ECO:0007669"/>
    <property type="project" value="UniProtKB-KW"/>
</dbReference>
<dbReference type="Pfam" id="PF00665">
    <property type="entry name" value="rve"/>
    <property type="match status" value="1"/>
</dbReference>
<dbReference type="GO" id="GO:0016787">
    <property type="term" value="F:hydrolase activity"/>
    <property type="evidence" value="ECO:0007669"/>
    <property type="project" value="UniProtKB-KW"/>
</dbReference>
<dbReference type="SUPFAM" id="SSF56672">
    <property type="entry name" value="DNA/RNA polymerases"/>
    <property type="match status" value="1"/>
</dbReference>
<evidence type="ECO:0000256" key="1">
    <source>
        <dbReference type="ARBA" id="ARBA00012493"/>
    </source>
</evidence>
<evidence type="ECO:0000259" key="10">
    <source>
        <dbReference type="PROSITE" id="PS50994"/>
    </source>
</evidence>
<dbReference type="InterPro" id="IPR050951">
    <property type="entry name" value="Retrovirus_Pol_polyprotein"/>
</dbReference>
<protein>
    <recommendedName>
        <fullName evidence="1">RNA-directed DNA polymerase</fullName>
        <ecNumber evidence="1">2.7.7.49</ecNumber>
    </recommendedName>
</protein>
<dbReference type="CDD" id="cd09274">
    <property type="entry name" value="RNase_HI_RT_Ty3"/>
    <property type="match status" value="1"/>
</dbReference>
<dbReference type="InterPro" id="IPR021109">
    <property type="entry name" value="Peptidase_aspartic_dom_sf"/>
</dbReference>
<feature type="compositionally biased region" description="Polar residues" evidence="8">
    <location>
        <begin position="1584"/>
        <end position="1602"/>
    </location>
</feature>
<proteinExistence type="predicted"/>
<keyword evidence="7" id="KW-0695">RNA-directed DNA polymerase</keyword>
<dbReference type="Gene3D" id="3.30.420.10">
    <property type="entry name" value="Ribonuclease H-like superfamily/Ribonuclease H"/>
    <property type="match status" value="1"/>
</dbReference>
<feature type="region of interest" description="Disordered" evidence="8">
    <location>
        <begin position="1582"/>
        <end position="1639"/>
    </location>
</feature>
<evidence type="ECO:0000256" key="3">
    <source>
        <dbReference type="ARBA" id="ARBA00022695"/>
    </source>
</evidence>
<dbReference type="PROSITE" id="PS50013">
    <property type="entry name" value="CHROMO_2"/>
    <property type="match status" value="1"/>
</dbReference>
<dbReference type="EC" id="2.7.7.49" evidence="1"/>
<dbReference type="InterPro" id="IPR043128">
    <property type="entry name" value="Rev_trsase/Diguanyl_cyclase"/>
</dbReference>
<dbReference type="EMBL" id="CH476735">
    <property type="protein sequence ID" value="EIE81258.1"/>
    <property type="molecule type" value="Genomic_DNA"/>
</dbReference>
<dbReference type="InParanoid" id="I1BYH8"/>
<dbReference type="GO" id="GO:0005634">
    <property type="term" value="C:nucleus"/>
    <property type="evidence" value="ECO:0007669"/>
    <property type="project" value="UniProtKB-ARBA"/>
</dbReference>
<dbReference type="SUPFAM" id="SSF53098">
    <property type="entry name" value="Ribonuclease H-like"/>
    <property type="match status" value="1"/>
</dbReference>
<gene>
    <name evidence="11" type="ORF">RO3G_05963</name>
</gene>
<keyword evidence="6" id="KW-0378">Hydrolase</keyword>
<dbReference type="FunFam" id="3.30.70.270:FF:000020">
    <property type="entry name" value="Transposon Tf2-6 polyprotein-like Protein"/>
    <property type="match status" value="1"/>
</dbReference>
<organism evidence="11 12">
    <name type="scientific">Rhizopus delemar (strain RA 99-880 / ATCC MYA-4621 / FGSC 9543 / NRRL 43880)</name>
    <name type="common">Mucormycosis agent</name>
    <name type="synonym">Rhizopus arrhizus var. delemar</name>
    <dbReference type="NCBI Taxonomy" id="246409"/>
    <lineage>
        <taxon>Eukaryota</taxon>
        <taxon>Fungi</taxon>
        <taxon>Fungi incertae sedis</taxon>
        <taxon>Mucoromycota</taxon>
        <taxon>Mucoromycotina</taxon>
        <taxon>Mucoromycetes</taxon>
        <taxon>Mucorales</taxon>
        <taxon>Mucorineae</taxon>
        <taxon>Rhizopodaceae</taxon>
        <taxon>Rhizopus</taxon>
    </lineage>
</organism>
<dbReference type="GO" id="GO:0003676">
    <property type="term" value="F:nucleic acid binding"/>
    <property type="evidence" value="ECO:0007669"/>
    <property type="project" value="InterPro"/>
</dbReference>
<feature type="compositionally biased region" description="Basic residues" evidence="8">
    <location>
        <begin position="1630"/>
        <end position="1639"/>
    </location>
</feature>
<reference evidence="11 12" key="1">
    <citation type="journal article" date="2009" name="PLoS Genet.">
        <title>Genomic analysis of the basal lineage fungus Rhizopus oryzae reveals a whole-genome duplication.</title>
        <authorList>
            <person name="Ma L.-J."/>
            <person name="Ibrahim A.S."/>
            <person name="Skory C."/>
            <person name="Grabherr M.G."/>
            <person name="Burger G."/>
            <person name="Butler M."/>
            <person name="Elias M."/>
            <person name="Idnurm A."/>
            <person name="Lang B.F."/>
            <person name="Sone T."/>
            <person name="Abe A."/>
            <person name="Calvo S.E."/>
            <person name="Corrochano L.M."/>
            <person name="Engels R."/>
            <person name="Fu J."/>
            <person name="Hansberg W."/>
            <person name="Kim J.-M."/>
            <person name="Kodira C.D."/>
            <person name="Koehrsen M.J."/>
            <person name="Liu B."/>
            <person name="Miranda-Saavedra D."/>
            <person name="O'Leary S."/>
            <person name="Ortiz-Castellanos L."/>
            <person name="Poulter R."/>
            <person name="Rodriguez-Romero J."/>
            <person name="Ruiz-Herrera J."/>
            <person name="Shen Y.-Q."/>
            <person name="Zeng Q."/>
            <person name="Galagan J."/>
            <person name="Birren B.W."/>
            <person name="Cuomo C.A."/>
            <person name="Wickes B.L."/>
        </authorList>
    </citation>
    <scope>NUCLEOTIDE SEQUENCE [LARGE SCALE GENOMIC DNA]</scope>
    <source>
        <strain evidence="12">RA 99-880 / ATCC MYA-4621 / FGSC 9543 / NRRL 43880</strain>
    </source>
</reference>
<dbReference type="Gene3D" id="3.10.20.370">
    <property type="match status" value="1"/>
</dbReference>
<dbReference type="Gene3D" id="2.40.70.10">
    <property type="entry name" value="Acid Proteases"/>
    <property type="match status" value="1"/>
</dbReference>
<dbReference type="Pfam" id="PF17921">
    <property type="entry name" value="Integrase_H2C2"/>
    <property type="match status" value="1"/>
</dbReference>
<evidence type="ECO:0000256" key="2">
    <source>
        <dbReference type="ARBA" id="ARBA00022679"/>
    </source>
</evidence>
<keyword evidence="2" id="KW-0808">Transferase</keyword>
<feature type="compositionally biased region" description="Polar residues" evidence="8">
    <location>
        <begin position="22"/>
        <end position="39"/>
    </location>
</feature>
<dbReference type="GeneID" id="93612934"/>
<dbReference type="RefSeq" id="XP_067516654.1">
    <property type="nucleotide sequence ID" value="XM_067660553.1"/>
</dbReference>
<dbReference type="Pfam" id="PF00078">
    <property type="entry name" value="RVT_1"/>
    <property type="match status" value="1"/>
</dbReference>
<dbReference type="SMART" id="SM00298">
    <property type="entry name" value="CHROMO"/>
    <property type="match status" value="1"/>
</dbReference>
<evidence type="ECO:0000256" key="4">
    <source>
        <dbReference type="ARBA" id="ARBA00022722"/>
    </source>
</evidence>
<evidence type="ECO:0000313" key="12">
    <source>
        <dbReference type="Proteomes" id="UP000009138"/>
    </source>
</evidence>
<keyword evidence="4" id="KW-0540">Nuclease</keyword>
<evidence type="ECO:0000256" key="6">
    <source>
        <dbReference type="ARBA" id="ARBA00022801"/>
    </source>
</evidence>
<keyword evidence="12" id="KW-1185">Reference proteome</keyword>
<dbReference type="InterPro" id="IPR016197">
    <property type="entry name" value="Chromo-like_dom_sf"/>
</dbReference>
<dbReference type="Proteomes" id="UP000009138">
    <property type="component" value="Unassembled WGS sequence"/>
</dbReference>
<dbReference type="Gene3D" id="2.40.50.40">
    <property type="match status" value="1"/>
</dbReference>
<dbReference type="InterPro" id="IPR041373">
    <property type="entry name" value="RT_RNaseH"/>
</dbReference>
<dbReference type="eggNOG" id="KOG0017">
    <property type="taxonomic scope" value="Eukaryota"/>
</dbReference>
<dbReference type="VEuPathDB" id="FungiDB:RO3G_05963"/>
<feature type="region of interest" description="Disordered" evidence="8">
    <location>
        <begin position="1"/>
        <end position="39"/>
    </location>
</feature>
<name>I1BYH8_RHIO9</name>
<evidence type="ECO:0000259" key="9">
    <source>
        <dbReference type="PROSITE" id="PS50013"/>
    </source>
</evidence>
<dbReference type="CDD" id="cd00303">
    <property type="entry name" value="retropepsin_like"/>
    <property type="match status" value="1"/>
</dbReference>
<dbReference type="Gene3D" id="3.10.10.10">
    <property type="entry name" value="HIV Type 1 Reverse Transcriptase, subunit A, domain 1"/>
    <property type="match status" value="1"/>
</dbReference>
<feature type="domain" description="Integrase catalytic" evidence="10">
    <location>
        <begin position="1226"/>
        <end position="1384"/>
    </location>
</feature>
<dbReference type="InterPro" id="IPR000953">
    <property type="entry name" value="Chromo/chromo_shadow_dom"/>
</dbReference>